<protein>
    <submittedName>
        <fullName evidence="3">CheY-like chemotaxis protein</fullName>
    </submittedName>
</protein>
<dbReference type="Gene3D" id="3.40.50.2300">
    <property type="match status" value="1"/>
</dbReference>
<dbReference type="PANTHER" id="PTHR44520:SF2">
    <property type="entry name" value="RESPONSE REGULATOR RCP1"/>
    <property type="match status" value="1"/>
</dbReference>
<dbReference type="EMBL" id="QLMC01000006">
    <property type="protein sequence ID" value="RAJ93044.1"/>
    <property type="molecule type" value="Genomic_DNA"/>
</dbReference>
<dbReference type="Pfam" id="PF00072">
    <property type="entry name" value="Response_reg"/>
    <property type="match status" value="1"/>
</dbReference>
<evidence type="ECO:0000259" key="2">
    <source>
        <dbReference type="PROSITE" id="PS50110"/>
    </source>
</evidence>
<organism evidence="3 4">
    <name type="scientific">Larkinella arboricola</name>
    <dbReference type="NCBI Taxonomy" id="643671"/>
    <lineage>
        <taxon>Bacteria</taxon>
        <taxon>Pseudomonadati</taxon>
        <taxon>Bacteroidota</taxon>
        <taxon>Cytophagia</taxon>
        <taxon>Cytophagales</taxon>
        <taxon>Spirosomataceae</taxon>
        <taxon>Larkinella</taxon>
    </lineage>
</organism>
<dbReference type="InterPro" id="IPR011006">
    <property type="entry name" value="CheY-like_superfamily"/>
</dbReference>
<dbReference type="InterPro" id="IPR001789">
    <property type="entry name" value="Sig_transdc_resp-reg_receiver"/>
</dbReference>
<accession>A0A327WNG5</accession>
<dbReference type="SUPFAM" id="SSF52172">
    <property type="entry name" value="CheY-like"/>
    <property type="match status" value="1"/>
</dbReference>
<comment type="caution">
    <text evidence="3">The sequence shown here is derived from an EMBL/GenBank/DDBJ whole genome shotgun (WGS) entry which is preliminary data.</text>
</comment>
<sequence>MLGKLSFRVTYFINQTNMAPITDGPIVYVDDDEDDHFFLKKAIAELGLPNELRTFRDGQPVLDYLLTTHEKPLIILCDINMHRMNGLELRRQIDANEYLKQKSIPFIFFTTGAGPEQVLEAYKGNIQGFHTKASTYLQLKQQIHLIISYWQACLHPNSFQ</sequence>
<proteinExistence type="predicted"/>
<feature type="modified residue" description="4-aspartylphosphate" evidence="1">
    <location>
        <position position="78"/>
    </location>
</feature>
<keyword evidence="4" id="KW-1185">Reference proteome</keyword>
<dbReference type="Proteomes" id="UP000248790">
    <property type="component" value="Unassembled WGS sequence"/>
</dbReference>
<evidence type="ECO:0000313" key="4">
    <source>
        <dbReference type="Proteomes" id="UP000248790"/>
    </source>
</evidence>
<reference evidence="3 4" key="1">
    <citation type="submission" date="2018-06" db="EMBL/GenBank/DDBJ databases">
        <title>Genomic Encyclopedia of Archaeal and Bacterial Type Strains, Phase II (KMG-II): from individual species to whole genera.</title>
        <authorList>
            <person name="Goeker M."/>
        </authorList>
    </citation>
    <scope>NUCLEOTIDE SEQUENCE [LARGE SCALE GENOMIC DNA]</scope>
    <source>
        <strain evidence="3 4">DSM 21851</strain>
    </source>
</reference>
<evidence type="ECO:0000313" key="3">
    <source>
        <dbReference type="EMBL" id="RAJ93044.1"/>
    </source>
</evidence>
<dbReference type="PROSITE" id="PS50110">
    <property type="entry name" value="RESPONSE_REGULATORY"/>
    <property type="match status" value="1"/>
</dbReference>
<dbReference type="GO" id="GO:0000160">
    <property type="term" value="P:phosphorelay signal transduction system"/>
    <property type="evidence" value="ECO:0007669"/>
    <property type="project" value="InterPro"/>
</dbReference>
<dbReference type="AlphaFoldDB" id="A0A327WNG5"/>
<name>A0A327WNG5_LARAB</name>
<keyword evidence="1" id="KW-0597">Phosphoprotein</keyword>
<evidence type="ECO:0000256" key="1">
    <source>
        <dbReference type="PROSITE-ProRule" id="PRU00169"/>
    </source>
</evidence>
<gene>
    <name evidence="3" type="ORF">LX87_04556</name>
</gene>
<dbReference type="PANTHER" id="PTHR44520">
    <property type="entry name" value="RESPONSE REGULATOR RCP1-RELATED"/>
    <property type="match status" value="1"/>
</dbReference>
<dbReference type="InterPro" id="IPR052893">
    <property type="entry name" value="TCS_response_regulator"/>
</dbReference>
<feature type="domain" description="Response regulatory" evidence="2">
    <location>
        <begin position="25"/>
        <end position="147"/>
    </location>
</feature>
<dbReference type="SMART" id="SM00448">
    <property type="entry name" value="REC"/>
    <property type="match status" value="1"/>
</dbReference>